<protein>
    <recommendedName>
        <fullName evidence="3">Chromo domain-containing protein</fullName>
    </recommendedName>
</protein>
<gene>
    <name evidence="1" type="ORF">pdam_00024532</name>
</gene>
<evidence type="ECO:0000313" key="2">
    <source>
        <dbReference type="Proteomes" id="UP000275408"/>
    </source>
</evidence>
<dbReference type="Gene3D" id="2.30.30.140">
    <property type="match status" value="1"/>
</dbReference>
<dbReference type="AlphaFoldDB" id="A0A3M6U7P9"/>
<keyword evidence="2" id="KW-1185">Reference proteome</keyword>
<comment type="caution">
    <text evidence="1">The sequence shown here is derived from an EMBL/GenBank/DDBJ whole genome shotgun (WGS) entry which is preliminary data.</text>
</comment>
<accession>A0A3M6U7P9</accession>
<organism evidence="1 2">
    <name type="scientific">Pocillopora damicornis</name>
    <name type="common">Cauliflower coral</name>
    <name type="synonym">Millepora damicornis</name>
    <dbReference type="NCBI Taxonomy" id="46731"/>
    <lineage>
        <taxon>Eukaryota</taxon>
        <taxon>Metazoa</taxon>
        <taxon>Cnidaria</taxon>
        <taxon>Anthozoa</taxon>
        <taxon>Hexacorallia</taxon>
        <taxon>Scleractinia</taxon>
        <taxon>Astrocoeniina</taxon>
        <taxon>Pocilloporidae</taxon>
        <taxon>Pocillopora</taxon>
    </lineage>
</organism>
<dbReference type="EMBL" id="RCHS01002072">
    <property type="protein sequence ID" value="RMX49690.1"/>
    <property type="molecule type" value="Genomic_DNA"/>
</dbReference>
<sequence length="175" mass="20721">MKQISQPPKRLLNEYLAVEDKKKKRHKSSKDNKLYEIEIVAIDKQKKKVKIHYKGYSEEADEWRDCQDENMFLFERLEKTYIPGEISLEDRTNVFHGHVYQEIKRKLWSGRRDDPDIRIEVNVDPDVFDRGLGKVVKGIQIRGKKVHTIKDNAELDHILGLRGDGNKRQYISRAF</sequence>
<reference evidence="1 2" key="1">
    <citation type="journal article" date="2018" name="Sci. Rep.">
        <title>Comparative analysis of the Pocillopora damicornis genome highlights role of immune system in coral evolution.</title>
        <authorList>
            <person name="Cunning R."/>
            <person name="Bay R.A."/>
            <person name="Gillette P."/>
            <person name="Baker A.C."/>
            <person name="Traylor-Knowles N."/>
        </authorList>
    </citation>
    <scope>NUCLEOTIDE SEQUENCE [LARGE SCALE GENOMIC DNA]</scope>
    <source>
        <strain evidence="1">RSMAS</strain>
        <tissue evidence="1">Whole animal</tissue>
    </source>
</reference>
<dbReference type="Proteomes" id="UP000275408">
    <property type="component" value="Unassembled WGS sequence"/>
</dbReference>
<evidence type="ECO:0000313" key="1">
    <source>
        <dbReference type="EMBL" id="RMX49690.1"/>
    </source>
</evidence>
<name>A0A3M6U7P9_POCDA</name>
<evidence type="ECO:0008006" key="3">
    <source>
        <dbReference type="Google" id="ProtNLM"/>
    </source>
</evidence>
<proteinExistence type="predicted"/>